<comment type="caution">
    <text evidence="2">The sequence shown here is derived from an EMBL/GenBank/DDBJ whole genome shotgun (WGS) entry which is preliminary data.</text>
</comment>
<reference evidence="2 3" key="1">
    <citation type="submission" date="2018-05" db="EMBL/GenBank/DDBJ databases">
        <title>Genomic analysis of Gracilibacillus dipsosauri DD1 reveals novel features of a salt-tolerant amylase.</title>
        <authorList>
            <person name="Deutch C.E."/>
            <person name="Yang S."/>
        </authorList>
    </citation>
    <scope>NUCLEOTIDE SEQUENCE [LARGE SCALE GENOMIC DNA]</scope>
    <source>
        <strain evidence="2 3">DD1</strain>
    </source>
</reference>
<name>A0A317KVL0_9BACI</name>
<organism evidence="2 3">
    <name type="scientific">Gracilibacillus dipsosauri</name>
    <dbReference type="NCBI Taxonomy" id="178340"/>
    <lineage>
        <taxon>Bacteria</taxon>
        <taxon>Bacillati</taxon>
        <taxon>Bacillota</taxon>
        <taxon>Bacilli</taxon>
        <taxon>Bacillales</taxon>
        <taxon>Bacillaceae</taxon>
        <taxon>Gracilibacillus</taxon>
    </lineage>
</organism>
<sequence>MSGPALRKVDSHSAIHDAALQEARELTNVIERFWRNGNKERALKTAFITIEHWQTRTLAHADAEEEGLYQEIAAQSSEKHEKIMGLKRDHDLMRGIVSDLKEELSTNGMNEGIIQQLHALIIIDELHNQDEMKVLPDH</sequence>
<evidence type="ECO:0000313" key="2">
    <source>
        <dbReference type="EMBL" id="PWU66720.1"/>
    </source>
</evidence>
<feature type="domain" description="Hemerythrin-like" evidence="1">
    <location>
        <begin position="22"/>
        <end position="129"/>
    </location>
</feature>
<dbReference type="AlphaFoldDB" id="A0A317KVL0"/>
<proteinExistence type="predicted"/>
<dbReference type="EMBL" id="QGTD01000021">
    <property type="protein sequence ID" value="PWU66720.1"/>
    <property type="molecule type" value="Genomic_DNA"/>
</dbReference>
<protein>
    <recommendedName>
        <fullName evidence="1">Hemerythrin-like domain-containing protein</fullName>
    </recommendedName>
</protein>
<dbReference type="Pfam" id="PF01814">
    <property type="entry name" value="Hemerythrin"/>
    <property type="match status" value="1"/>
</dbReference>
<dbReference type="OrthoDB" id="2678857at2"/>
<accession>A0A317KVL0</accession>
<keyword evidence="3" id="KW-1185">Reference proteome</keyword>
<dbReference type="Gene3D" id="1.20.120.520">
    <property type="entry name" value="nmb1532 protein domain like"/>
    <property type="match status" value="1"/>
</dbReference>
<dbReference type="Proteomes" id="UP000245624">
    <property type="component" value="Unassembled WGS sequence"/>
</dbReference>
<gene>
    <name evidence="2" type="ORF">DLJ74_20145</name>
</gene>
<dbReference type="InterPro" id="IPR012312">
    <property type="entry name" value="Hemerythrin-like"/>
</dbReference>
<evidence type="ECO:0000259" key="1">
    <source>
        <dbReference type="Pfam" id="PF01814"/>
    </source>
</evidence>
<evidence type="ECO:0000313" key="3">
    <source>
        <dbReference type="Proteomes" id="UP000245624"/>
    </source>
</evidence>